<dbReference type="InterPro" id="IPR016024">
    <property type="entry name" value="ARM-type_fold"/>
</dbReference>
<keyword evidence="3" id="KW-0813">Transport</keyword>
<dbReference type="Pfam" id="PF25780">
    <property type="entry name" value="TPR_IPO5"/>
    <property type="match status" value="1"/>
</dbReference>
<dbReference type="InterPro" id="IPR034085">
    <property type="entry name" value="TOG"/>
</dbReference>
<evidence type="ECO:0000259" key="8">
    <source>
        <dbReference type="SMART" id="SM01349"/>
    </source>
</evidence>
<dbReference type="PANTHER" id="PTHR10527">
    <property type="entry name" value="IMPORTIN BETA"/>
    <property type="match status" value="1"/>
</dbReference>
<keyword evidence="5" id="KW-0677">Repeat</keyword>
<keyword evidence="10" id="KW-1185">Reference proteome</keyword>
<dbReference type="Pfam" id="PF18829">
    <property type="entry name" value="Importin_rep_6"/>
    <property type="match status" value="1"/>
</dbReference>
<dbReference type="AlphaFoldDB" id="A0A8X6Q8Z5"/>
<protein>
    <submittedName>
        <fullName evidence="9">Importin-5</fullName>
    </submittedName>
</protein>
<dbReference type="Pfam" id="PF13513">
    <property type="entry name" value="HEAT_EZ"/>
    <property type="match status" value="1"/>
</dbReference>
<sequence length="1113" mass="125850">MNYLLLIHREDATVQELLYQKQRRIKQLVDLAAARGPEHQQGPKLMDFTVAQYHDFPTQDKLFQLLEVVTDDDVDIQEAELAAVLLRRVISGSFQEVFVKLPTDFQGRIKAQILHRLACNMNQNLKRKICDVASELAQNCIDEDGNNHWPEFLQYLFDSARSTDPFVREIALLMFASVPGVFGNQQSRYIDIIHEMLCQSLTDQSKKVRYVAVKAFCNFLLANEKESPVLKQFIDCVNLLIQFFGEELNSEGGEPEEILRFIVELVEACPQLFRAQLHMLLQLCLKGVTDQEQPENCQHLCLEVCVTLCEAAPAMMKKLASTYITTTMSIVLSMMTKIDDDPKWNFVEDDNADVDNDSTPVVAEAALDRLACALGGKTILPAIMSSLSQLLHSVIWKERYAGLMAISAIGEGCHKQMSVLLGQIVDEVLPFLSDQHIRVRYAACNALGQMAADFASVFQKKFHGKIIPALCAVLIDPTSRRVQAHAGAALVNFFEDCPKNILSPYLMNLADTLEKVLQASLTDFAEKGTKLVLEQTVVTLASLADCAQENFSDYYERFMPLLKHIIINANQPGLGMLRGKTIECVSLIGLAVGKEKFLSDASEVMDLLLKIQTASAPMADDDPQLTYLIAAWARICKILGKGFKPYLPYVMEPVLRAAAIKPEVAILDAEELKVVGNDEDWEFVNLGETRNFGIRTSGLEEKATACQMLVCYARELKEGFADYIEDTVNVRVAASEILPYLLDSAKVRGDEYVRELWRYILPPLLNVMDSEPENEVLCEHMAAFAQCIEILNCQCLQPEDMSNLINLLNKNLTNHFELSAFRNERRKDEDYDEVVEESLLKQDDEDTYLLSKISEIMSTLFSIYKKDFFAYFDLLLPHFINLVEPSRPWTDRQWSFCVFADIAECCGPECARYQEYFLRPLRDSLVNESVDLRQTAAYTVGVLSQYGGPQFAEFCSECLPFLLTMINSPYSRSEENERATENAISAITKFFVFNNPFINMEQLLPAWITWLPVWEDEEEVKCIYSFLCTLLETNNPLLLGKDNCNIPRILQIIAETFHKHALEATSDLGKRIVTLVGEIQKNKELFSLCVNQLNPDQQEALSSAFAAQLHSRG</sequence>
<dbReference type="GO" id="GO:0005634">
    <property type="term" value="C:nucleus"/>
    <property type="evidence" value="ECO:0007669"/>
    <property type="project" value="UniProtKB-SubCell"/>
</dbReference>
<dbReference type="InterPro" id="IPR011989">
    <property type="entry name" value="ARM-like"/>
</dbReference>
<evidence type="ECO:0000256" key="7">
    <source>
        <dbReference type="ARBA" id="ARBA00023242"/>
    </source>
</evidence>
<keyword evidence="6" id="KW-0653">Protein transport</keyword>
<comment type="subcellular location">
    <subcellularLocation>
        <location evidence="2">Cytoplasm</location>
    </subcellularLocation>
    <subcellularLocation>
        <location evidence="1">Nucleus</location>
    </subcellularLocation>
</comment>
<dbReference type="InterPro" id="IPR041653">
    <property type="entry name" value="Importin_rep_4"/>
</dbReference>
<dbReference type="GO" id="GO:0000226">
    <property type="term" value="P:microtubule cytoskeleton organization"/>
    <property type="evidence" value="ECO:0007669"/>
    <property type="project" value="UniProtKB-ARBA"/>
</dbReference>
<evidence type="ECO:0000256" key="4">
    <source>
        <dbReference type="ARBA" id="ARBA00022490"/>
    </source>
</evidence>
<keyword evidence="7" id="KW-0539">Nucleus</keyword>
<evidence type="ECO:0000256" key="6">
    <source>
        <dbReference type="ARBA" id="ARBA00022927"/>
    </source>
</evidence>
<gene>
    <name evidence="9" type="primary">IPO5</name>
    <name evidence="9" type="ORF">NPIL_348291</name>
</gene>
<dbReference type="OrthoDB" id="543373at2759"/>
<dbReference type="GO" id="GO:0005737">
    <property type="term" value="C:cytoplasm"/>
    <property type="evidence" value="ECO:0007669"/>
    <property type="project" value="UniProtKB-SubCell"/>
</dbReference>
<name>A0A8X6Q8Z5_NEPPI</name>
<evidence type="ECO:0000256" key="3">
    <source>
        <dbReference type="ARBA" id="ARBA00022448"/>
    </source>
</evidence>
<dbReference type="Pfam" id="PF25574">
    <property type="entry name" value="TPR_IMB1"/>
    <property type="match status" value="1"/>
</dbReference>
<organism evidence="9 10">
    <name type="scientific">Nephila pilipes</name>
    <name type="common">Giant wood spider</name>
    <name type="synonym">Nephila maculata</name>
    <dbReference type="NCBI Taxonomy" id="299642"/>
    <lineage>
        <taxon>Eukaryota</taxon>
        <taxon>Metazoa</taxon>
        <taxon>Ecdysozoa</taxon>
        <taxon>Arthropoda</taxon>
        <taxon>Chelicerata</taxon>
        <taxon>Arachnida</taxon>
        <taxon>Araneae</taxon>
        <taxon>Araneomorphae</taxon>
        <taxon>Entelegynae</taxon>
        <taxon>Araneoidea</taxon>
        <taxon>Nephilidae</taxon>
        <taxon>Nephila</taxon>
    </lineage>
</organism>
<dbReference type="Pfam" id="PF18808">
    <property type="entry name" value="Importin_rep_4"/>
    <property type="match status" value="1"/>
</dbReference>
<dbReference type="Gene3D" id="1.25.10.10">
    <property type="entry name" value="Leucine-rich Repeat Variant"/>
    <property type="match status" value="1"/>
</dbReference>
<feature type="domain" description="TOG" evidence="8">
    <location>
        <begin position="372"/>
        <end position="620"/>
    </location>
</feature>
<dbReference type="InterPro" id="IPR058584">
    <property type="entry name" value="IMB1_TNPO1-like_TPR"/>
</dbReference>
<dbReference type="SMART" id="SM01349">
    <property type="entry name" value="TOG"/>
    <property type="match status" value="1"/>
</dbReference>
<evidence type="ECO:0000256" key="1">
    <source>
        <dbReference type="ARBA" id="ARBA00004123"/>
    </source>
</evidence>
<keyword evidence="4" id="KW-0963">Cytoplasm</keyword>
<dbReference type="EMBL" id="BMAW01029544">
    <property type="protein sequence ID" value="GFU12419.1"/>
    <property type="molecule type" value="Genomic_DNA"/>
</dbReference>
<dbReference type="Proteomes" id="UP000887013">
    <property type="component" value="Unassembled WGS sequence"/>
</dbReference>
<evidence type="ECO:0000256" key="5">
    <source>
        <dbReference type="ARBA" id="ARBA00022737"/>
    </source>
</evidence>
<dbReference type="InterPro" id="IPR057672">
    <property type="entry name" value="TPR_IPO4/5"/>
</dbReference>
<dbReference type="InterPro" id="IPR041389">
    <property type="entry name" value="Importin_rep_6"/>
</dbReference>
<proteinExistence type="predicted"/>
<comment type="caution">
    <text evidence="9">The sequence shown here is derived from an EMBL/GenBank/DDBJ whole genome shotgun (WGS) entry which is preliminary data.</text>
</comment>
<evidence type="ECO:0000313" key="9">
    <source>
        <dbReference type="EMBL" id="GFU12419.1"/>
    </source>
</evidence>
<reference evidence="9" key="1">
    <citation type="submission" date="2020-08" db="EMBL/GenBank/DDBJ databases">
        <title>Multicomponent nature underlies the extraordinary mechanical properties of spider dragline silk.</title>
        <authorList>
            <person name="Kono N."/>
            <person name="Nakamura H."/>
            <person name="Mori M."/>
            <person name="Yoshida Y."/>
            <person name="Ohtoshi R."/>
            <person name="Malay A.D."/>
            <person name="Moran D.A.P."/>
            <person name="Tomita M."/>
            <person name="Numata K."/>
            <person name="Arakawa K."/>
        </authorList>
    </citation>
    <scope>NUCLEOTIDE SEQUENCE</scope>
</reference>
<dbReference type="GO" id="GO:0006606">
    <property type="term" value="P:protein import into nucleus"/>
    <property type="evidence" value="ECO:0007669"/>
    <property type="project" value="InterPro"/>
</dbReference>
<dbReference type="SUPFAM" id="SSF48371">
    <property type="entry name" value="ARM repeat"/>
    <property type="match status" value="2"/>
</dbReference>
<evidence type="ECO:0000313" key="10">
    <source>
        <dbReference type="Proteomes" id="UP000887013"/>
    </source>
</evidence>
<evidence type="ECO:0000256" key="2">
    <source>
        <dbReference type="ARBA" id="ARBA00004496"/>
    </source>
</evidence>
<dbReference type="InterPro" id="IPR040122">
    <property type="entry name" value="Importin_beta"/>
</dbReference>
<accession>A0A8X6Q8Z5</accession>